<sequence>MKKILIGLLVPILFIMMTIQAVANEATGDAVPFSIQAVLPDNQVGDVTYFNLEVEAGQEQTIEVTLFNNSSEPVTLELALHSANTNGNGILIYDGSNEQYHANRDIALEAIGQLSDDKITLEPASQQVVSITLEIPEEGFAGDVLGGLYVRMISEEVEDTEQAIGIVNEYVNELAIQLKEADRSDSMTPNIELVDIDPGIYNYRTGLNVHLANPEPLLMTGYTVEGRVYEVGNEEVLYSREVEGFDIAPYAVFNFPISFENEPLEPGEYVFRGSAVSEEETFEFEQPFSISEEVAEQANEEAVELIESNDWLIYVVVGLAVIILILVGIIIKQRQTP</sequence>
<gene>
    <name evidence="5" type="ORF">BWX42_06520</name>
</gene>
<feature type="chain" id="PRO_5013159512" evidence="2">
    <location>
        <begin position="24"/>
        <end position="337"/>
    </location>
</feature>
<feature type="domain" description="WxL Interacting Protein host binding" evidence="4">
    <location>
        <begin position="162"/>
        <end position="300"/>
    </location>
</feature>
<dbReference type="AlphaFoldDB" id="A0A1S8KP08"/>
<comment type="caution">
    <text evidence="5">The sequence shown here is derived from an EMBL/GenBank/DDBJ whole genome shotgun (WGS) entry which is preliminary data.</text>
</comment>
<keyword evidence="1" id="KW-1133">Transmembrane helix</keyword>
<proteinExistence type="predicted"/>
<evidence type="ECO:0000259" key="4">
    <source>
        <dbReference type="Pfam" id="PF11797"/>
    </source>
</evidence>
<feature type="transmembrane region" description="Helical" evidence="1">
    <location>
        <begin position="311"/>
        <end position="331"/>
    </location>
</feature>
<dbReference type="Pfam" id="PF06030">
    <property type="entry name" value="WxLIP_PGBD"/>
    <property type="match status" value="1"/>
</dbReference>
<feature type="signal peptide" evidence="2">
    <location>
        <begin position="1"/>
        <end position="23"/>
    </location>
</feature>
<name>A0A1S8KP08_9LACT</name>
<organism evidence="5 6">
    <name type="scientific">Dolosigranulum pigrum</name>
    <dbReference type="NCBI Taxonomy" id="29394"/>
    <lineage>
        <taxon>Bacteria</taxon>
        <taxon>Bacillati</taxon>
        <taxon>Bacillota</taxon>
        <taxon>Bacilli</taxon>
        <taxon>Lactobacillales</taxon>
        <taxon>Carnobacteriaceae</taxon>
        <taxon>Dolosigranulum</taxon>
    </lineage>
</organism>
<evidence type="ECO:0000259" key="3">
    <source>
        <dbReference type="Pfam" id="PF06030"/>
    </source>
</evidence>
<evidence type="ECO:0000256" key="1">
    <source>
        <dbReference type="SAM" id="Phobius"/>
    </source>
</evidence>
<keyword evidence="1" id="KW-0472">Membrane</keyword>
<dbReference type="EMBL" id="MUYF01000003">
    <property type="protein sequence ID" value="OOL81422.1"/>
    <property type="molecule type" value="Genomic_DNA"/>
</dbReference>
<protein>
    <submittedName>
        <fullName evidence="5">Uncharacterized protein</fullName>
    </submittedName>
</protein>
<dbReference type="Pfam" id="PF11797">
    <property type="entry name" value="WxLIP_HBD"/>
    <property type="match status" value="1"/>
</dbReference>
<dbReference type="InterPro" id="IPR021759">
    <property type="entry name" value="WxLIP_HBD"/>
</dbReference>
<evidence type="ECO:0000313" key="6">
    <source>
        <dbReference type="Proteomes" id="UP000190409"/>
    </source>
</evidence>
<reference evidence="5 6" key="1">
    <citation type="submission" date="2017-01" db="EMBL/GenBank/DDBJ databases">
        <title>Complete Genome Sequence of Dolosigranulum pigrum isolated from a Patient with interstitial lung disease.</title>
        <authorList>
            <person name="Mukhopadhyay R."/>
            <person name="Joaquin J."/>
            <person name="Hogue R."/>
            <person name="Fitzgerald S."/>
            <person name="Jospin G."/>
            <person name="Eisen J.A."/>
            <person name="Chaturvedi V."/>
        </authorList>
    </citation>
    <scope>NUCLEOTIDE SEQUENCE [LARGE SCALE GENOMIC DNA]</scope>
    <source>
        <strain evidence="5 6">15S00348</strain>
    </source>
</reference>
<evidence type="ECO:0000313" key="5">
    <source>
        <dbReference type="EMBL" id="OOL81422.1"/>
    </source>
</evidence>
<keyword evidence="2" id="KW-0732">Signal</keyword>
<dbReference type="Proteomes" id="UP000190409">
    <property type="component" value="Unassembled WGS sequence"/>
</dbReference>
<accession>A0A1S8KP08</accession>
<evidence type="ECO:0000256" key="2">
    <source>
        <dbReference type="SAM" id="SignalP"/>
    </source>
</evidence>
<feature type="domain" description="WxL Interacting Protein peptidoglycan binding" evidence="3">
    <location>
        <begin position="33"/>
        <end position="151"/>
    </location>
</feature>
<keyword evidence="1" id="KW-0812">Transmembrane</keyword>
<dbReference type="InterPro" id="IPR010317">
    <property type="entry name" value="WxLIP_PGBD"/>
</dbReference>